<dbReference type="NCBIfam" id="TIGR00324">
    <property type="entry name" value="endA"/>
    <property type="match status" value="1"/>
</dbReference>
<dbReference type="Proteomes" id="UP000582659">
    <property type="component" value="Unassembled WGS sequence"/>
</dbReference>
<dbReference type="eggNOG" id="KOG4685">
    <property type="taxonomic scope" value="Eukaryota"/>
</dbReference>
<dbReference type="InterPro" id="IPR011856">
    <property type="entry name" value="tRNA_endonuc-like_dom_sf"/>
</dbReference>
<evidence type="ECO:0000256" key="3">
    <source>
        <dbReference type="ARBA" id="ARBA00034031"/>
    </source>
</evidence>
<reference evidence="5" key="2">
    <citation type="submission" date="2020-09" db="EMBL/GenBank/DDBJ databases">
        <authorList>
            <person name="Kikuchi T."/>
        </authorList>
    </citation>
    <scope>NUCLEOTIDE SEQUENCE</scope>
    <source>
        <strain evidence="5">Ka4C1</strain>
    </source>
</reference>
<dbReference type="OrthoDB" id="10249562at2759"/>
<dbReference type="EMBL" id="CAJFCV020000001">
    <property type="protein sequence ID" value="CAG9083004.1"/>
    <property type="molecule type" value="Genomic_DNA"/>
</dbReference>
<evidence type="ECO:0000313" key="6">
    <source>
        <dbReference type="Proteomes" id="UP000095284"/>
    </source>
</evidence>
<dbReference type="InterPro" id="IPR006676">
    <property type="entry name" value="tRNA_splic"/>
</dbReference>
<gene>
    <name evidence="5" type="ORF">BXYJ_LOCUS1061</name>
</gene>
<dbReference type="SUPFAM" id="SSF53032">
    <property type="entry name" value="tRNA-intron endonuclease catalytic domain-like"/>
    <property type="match status" value="1"/>
</dbReference>
<dbReference type="Proteomes" id="UP000659654">
    <property type="component" value="Unassembled WGS sequence"/>
</dbReference>
<evidence type="ECO:0000256" key="2">
    <source>
        <dbReference type="ARBA" id="ARBA00012573"/>
    </source>
</evidence>
<dbReference type="InterPro" id="IPR036167">
    <property type="entry name" value="tRNA_intron_Endo_cat-like_sf"/>
</dbReference>
<comment type="similarity">
    <text evidence="1">Belongs to the tRNA-intron endonuclease family.</text>
</comment>
<dbReference type="GO" id="GO:0003676">
    <property type="term" value="F:nucleic acid binding"/>
    <property type="evidence" value="ECO:0007669"/>
    <property type="project" value="InterPro"/>
</dbReference>
<name>A0A1I7RLG6_BURXY</name>
<evidence type="ECO:0000313" key="8">
    <source>
        <dbReference type="WBParaSite" id="BXY_0155100.1"/>
    </source>
</evidence>
<dbReference type="Proteomes" id="UP000095284">
    <property type="component" value="Unplaced"/>
</dbReference>
<dbReference type="SMR" id="A0A1I7RLG6"/>
<dbReference type="PANTHER" id="PTHR21227:SF0">
    <property type="entry name" value="TRNA-SPLICING ENDONUCLEASE SUBUNIT SEN2"/>
    <property type="match status" value="1"/>
</dbReference>
<reference evidence="8" key="1">
    <citation type="submission" date="2016-11" db="UniProtKB">
        <authorList>
            <consortium name="WormBaseParasite"/>
        </authorList>
    </citation>
    <scope>IDENTIFICATION</scope>
</reference>
<accession>A0A1I7RLG6</accession>
<dbReference type="Gene3D" id="3.40.1350.10">
    <property type="match status" value="1"/>
</dbReference>
<dbReference type="Pfam" id="PF01974">
    <property type="entry name" value="tRNA_int_endo"/>
    <property type="match status" value="1"/>
</dbReference>
<evidence type="ECO:0000313" key="5">
    <source>
        <dbReference type="EMBL" id="CAD5208825.1"/>
    </source>
</evidence>
<dbReference type="InterPro" id="IPR006677">
    <property type="entry name" value="tRNA_intron_Endonuc_cat-like"/>
</dbReference>
<proteinExistence type="inferred from homology"/>
<organism evidence="6 8">
    <name type="scientific">Bursaphelenchus xylophilus</name>
    <name type="common">Pinewood nematode worm</name>
    <name type="synonym">Aphelenchoides xylophilus</name>
    <dbReference type="NCBI Taxonomy" id="6326"/>
    <lineage>
        <taxon>Eukaryota</taxon>
        <taxon>Metazoa</taxon>
        <taxon>Ecdysozoa</taxon>
        <taxon>Nematoda</taxon>
        <taxon>Chromadorea</taxon>
        <taxon>Rhabditida</taxon>
        <taxon>Tylenchina</taxon>
        <taxon>Tylenchomorpha</taxon>
        <taxon>Aphelenchoidea</taxon>
        <taxon>Aphelenchoididae</taxon>
        <taxon>Bursaphelenchus</taxon>
    </lineage>
</organism>
<protein>
    <recommendedName>
        <fullName evidence="2">tRNA-intron lyase</fullName>
        <ecNumber evidence="2">4.6.1.16</ecNumber>
    </recommendedName>
</protein>
<dbReference type="PANTHER" id="PTHR21227">
    <property type="entry name" value="TRNA-SPLICING ENDONUCLEASE SUBUNIT SEN2"/>
    <property type="match status" value="1"/>
</dbReference>
<dbReference type="GO" id="GO:0000213">
    <property type="term" value="F:tRNA-intron lyase activity"/>
    <property type="evidence" value="ECO:0007669"/>
    <property type="project" value="UniProtKB-EC"/>
</dbReference>
<feature type="domain" description="tRNA intron endonuclease catalytic" evidence="4">
    <location>
        <begin position="158"/>
        <end position="237"/>
    </location>
</feature>
<dbReference type="AlphaFoldDB" id="A0A1I7RLG6"/>
<evidence type="ECO:0000259" key="4">
    <source>
        <dbReference type="Pfam" id="PF01974"/>
    </source>
</evidence>
<dbReference type="EC" id="4.6.1.16" evidence="2"/>
<dbReference type="GO" id="GO:0005634">
    <property type="term" value="C:nucleus"/>
    <property type="evidence" value="ECO:0007669"/>
    <property type="project" value="UniProtKB-ARBA"/>
</dbReference>
<evidence type="ECO:0000313" key="7">
    <source>
        <dbReference type="Proteomes" id="UP000659654"/>
    </source>
</evidence>
<evidence type="ECO:0000256" key="1">
    <source>
        <dbReference type="ARBA" id="ARBA00008078"/>
    </source>
</evidence>
<dbReference type="EMBL" id="CAJFDI010000001">
    <property type="protein sequence ID" value="CAD5208825.1"/>
    <property type="molecule type" value="Genomic_DNA"/>
</dbReference>
<dbReference type="WBParaSite" id="BXY_0155100.1">
    <property type="protein sequence ID" value="BXY_0155100.1"/>
    <property type="gene ID" value="BXY_0155100"/>
</dbReference>
<dbReference type="GO" id="GO:0006388">
    <property type="term" value="P:tRNA splicing, via endonucleolytic cleavage and ligation"/>
    <property type="evidence" value="ECO:0007669"/>
    <property type="project" value="InterPro"/>
</dbReference>
<keyword evidence="7" id="KW-1185">Reference proteome</keyword>
<comment type="catalytic activity">
    <reaction evidence="3">
        <text>pretRNA = a 3'-half-tRNA molecule with a 5'-OH end + a 5'-half-tRNA molecule with a 2',3'-cyclic phosphate end + an intron with a 2',3'-cyclic phosphate and a 5'-hydroxyl terminus.</text>
        <dbReference type="EC" id="4.6.1.16"/>
    </reaction>
</comment>
<sequence length="271" mass="31386">MARHIVCETKKGYRKLESFEPVVFPIEAFFIGGEVVVNHEHSILLHNLGYGNLLGQRMNFVNDRCFPTPSIEFIDNNEPSTSSIAEFSVVPLEEELKVVGHVRLVNVHEGDYWLERVNNGKKLYLSQEEAIYLIMDKKITVKKKSLKDLWDKWMTPDFLRKYFVYKHFRLQGWTVKAGLVFGGDFSLYKLHPEHCHSSAIVRINMKPECLEITSMKRELKNVKKALLLATIELPDDLTELSPFSDLRVTVTQESSWLRGSELIKEMRGNNE</sequence>
<dbReference type="CDD" id="cd22363">
    <property type="entry name" value="tRNA-intron_lyase_C"/>
    <property type="match status" value="1"/>
</dbReference>
<dbReference type="GO" id="GO:0005737">
    <property type="term" value="C:cytoplasm"/>
    <property type="evidence" value="ECO:0007669"/>
    <property type="project" value="TreeGrafter"/>
</dbReference>